<reference evidence="3 4" key="2">
    <citation type="submission" date="2016-10" db="EMBL/GenBank/DDBJ databases">
        <authorList>
            <person name="Varghese N."/>
            <person name="Submissions S."/>
        </authorList>
    </citation>
    <scope>NUCLEOTIDE SEQUENCE [LARGE SCALE GENOMIC DNA]</scope>
    <source>
        <strain evidence="1 4">CDM_1</strain>
        <strain evidence="3">CDM_6</strain>
    </source>
</reference>
<proteinExistence type="predicted"/>
<dbReference type="Proteomes" id="UP000324021">
    <property type="component" value="Unassembled WGS sequence"/>
</dbReference>
<evidence type="ECO:0000313" key="2">
    <source>
        <dbReference type="EMBL" id="SEU11500.1"/>
    </source>
</evidence>
<accession>A0A1I0JNU0</accession>
<evidence type="ECO:0000313" key="1">
    <source>
        <dbReference type="EMBL" id="SDD65590.1"/>
    </source>
</evidence>
<dbReference type="STRING" id="392421.SAMN04488694_1504"/>
<sequence>MASMRSTKTKYQRAITMSDQQPLSDLEARFDIKSLF</sequence>
<evidence type="ECO:0000313" key="4">
    <source>
        <dbReference type="Proteomes" id="UP000324021"/>
    </source>
</evidence>
<gene>
    <name evidence="2" type="ORF">SAMN04488694_1504</name>
    <name evidence="1" type="ORF">SAMN05192552_103753</name>
</gene>
<evidence type="ECO:0000313" key="3">
    <source>
        <dbReference type="Proteomes" id="UP000199320"/>
    </source>
</evidence>
<keyword evidence="3" id="KW-1185">Reference proteome</keyword>
<dbReference type="Proteomes" id="UP000199320">
    <property type="component" value="Unassembled WGS sequence"/>
</dbReference>
<dbReference type="AlphaFoldDB" id="A0A1I0JNU0"/>
<dbReference type="EMBL" id="FOIC01000050">
    <property type="protein sequence ID" value="SEU11500.1"/>
    <property type="molecule type" value="Genomic_DNA"/>
</dbReference>
<dbReference type="EMBL" id="FMZP01000037">
    <property type="protein sequence ID" value="SDD65590.1"/>
    <property type="molecule type" value="Genomic_DNA"/>
</dbReference>
<organism evidence="2 3">
    <name type="scientific">Natrinema hispanicum</name>
    <dbReference type="NCBI Taxonomy" id="392421"/>
    <lineage>
        <taxon>Archaea</taxon>
        <taxon>Methanobacteriati</taxon>
        <taxon>Methanobacteriota</taxon>
        <taxon>Stenosarchaea group</taxon>
        <taxon>Halobacteria</taxon>
        <taxon>Halobacteriales</taxon>
        <taxon>Natrialbaceae</taxon>
        <taxon>Natrinema</taxon>
    </lineage>
</organism>
<reference evidence="2" key="1">
    <citation type="submission" date="2016-10" db="EMBL/GenBank/DDBJ databases">
        <authorList>
            <person name="de Groot N.N."/>
        </authorList>
    </citation>
    <scope>NUCLEOTIDE SEQUENCE [LARGE SCALE GENOMIC DNA]</scope>
    <source>
        <strain evidence="2">CDM_6</strain>
    </source>
</reference>
<protein>
    <submittedName>
        <fullName evidence="2">Uncharacterized protein</fullName>
    </submittedName>
</protein>
<name>A0A1I0JNU0_9EURY</name>